<dbReference type="EMBL" id="VSRR010038605">
    <property type="protein sequence ID" value="MPC74273.1"/>
    <property type="molecule type" value="Genomic_DNA"/>
</dbReference>
<evidence type="ECO:0000313" key="1">
    <source>
        <dbReference type="EMBL" id="MPC74273.1"/>
    </source>
</evidence>
<reference evidence="1 2" key="1">
    <citation type="submission" date="2019-05" db="EMBL/GenBank/DDBJ databases">
        <title>Another draft genome of Portunus trituberculatus and its Hox gene families provides insights of decapod evolution.</title>
        <authorList>
            <person name="Jeong J.-H."/>
            <person name="Song I."/>
            <person name="Kim S."/>
            <person name="Choi T."/>
            <person name="Kim D."/>
            <person name="Ryu S."/>
            <person name="Kim W."/>
        </authorList>
    </citation>
    <scope>NUCLEOTIDE SEQUENCE [LARGE SCALE GENOMIC DNA]</scope>
    <source>
        <tissue evidence="1">Muscle</tissue>
    </source>
</reference>
<proteinExistence type="predicted"/>
<comment type="caution">
    <text evidence="1">The sequence shown here is derived from an EMBL/GenBank/DDBJ whole genome shotgun (WGS) entry which is preliminary data.</text>
</comment>
<dbReference type="AlphaFoldDB" id="A0A5B7HWF2"/>
<organism evidence="1 2">
    <name type="scientific">Portunus trituberculatus</name>
    <name type="common">Swimming crab</name>
    <name type="synonym">Neptunus trituberculatus</name>
    <dbReference type="NCBI Taxonomy" id="210409"/>
    <lineage>
        <taxon>Eukaryota</taxon>
        <taxon>Metazoa</taxon>
        <taxon>Ecdysozoa</taxon>
        <taxon>Arthropoda</taxon>
        <taxon>Crustacea</taxon>
        <taxon>Multicrustacea</taxon>
        <taxon>Malacostraca</taxon>
        <taxon>Eumalacostraca</taxon>
        <taxon>Eucarida</taxon>
        <taxon>Decapoda</taxon>
        <taxon>Pleocyemata</taxon>
        <taxon>Brachyura</taxon>
        <taxon>Eubrachyura</taxon>
        <taxon>Portunoidea</taxon>
        <taxon>Portunidae</taxon>
        <taxon>Portuninae</taxon>
        <taxon>Portunus</taxon>
    </lineage>
</organism>
<name>A0A5B7HWF2_PORTR</name>
<gene>
    <name evidence="1" type="ORF">E2C01_068630</name>
</gene>
<protein>
    <submittedName>
        <fullName evidence="1">Uncharacterized protein</fullName>
    </submittedName>
</protein>
<dbReference type="Proteomes" id="UP000324222">
    <property type="component" value="Unassembled WGS sequence"/>
</dbReference>
<accession>A0A5B7HWF2</accession>
<evidence type="ECO:0000313" key="2">
    <source>
        <dbReference type="Proteomes" id="UP000324222"/>
    </source>
</evidence>
<keyword evidence="2" id="KW-1185">Reference proteome</keyword>
<sequence>MFFPQVAYKQTIECQQMPPIQNNTSGICSPSCITSYLLWDELTNTSTSFFPHQQPTEESPRVSFI</sequence>